<sequence>CGLDDGLCERGRNGGVGGLCLTISDGL</sequence>
<protein>
    <submittedName>
        <fullName evidence="1">Uncharacterized protein</fullName>
    </submittedName>
</protein>
<keyword evidence="2" id="KW-1185">Reference proteome</keyword>
<proteinExistence type="predicted"/>
<dbReference type="Proteomes" id="UP000276991">
    <property type="component" value="Unassembled WGS sequence"/>
</dbReference>
<reference evidence="1 2" key="1">
    <citation type="submission" date="2018-08" db="EMBL/GenBank/DDBJ databases">
        <authorList>
            <person name="Laetsch R D."/>
            <person name="Stevens L."/>
            <person name="Kumar S."/>
            <person name="Blaxter L. M."/>
        </authorList>
    </citation>
    <scope>NUCLEOTIDE SEQUENCE [LARGE SCALE GENOMIC DNA]</scope>
</reference>
<accession>A0A498T2H5</accession>
<feature type="non-terminal residue" evidence="1">
    <location>
        <position position="1"/>
    </location>
</feature>
<name>A0A498T2H5_ACAVI</name>
<evidence type="ECO:0000313" key="2">
    <source>
        <dbReference type="Proteomes" id="UP000276991"/>
    </source>
</evidence>
<dbReference type="AlphaFoldDB" id="A0A498T2H5"/>
<dbReference type="EMBL" id="UPTC01006106">
    <property type="protein sequence ID" value="VBB35480.1"/>
    <property type="molecule type" value="Genomic_DNA"/>
</dbReference>
<organism evidence="1 2">
    <name type="scientific">Acanthocheilonema viteae</name>
    <name type="common">Filarial nematode worm</name>
    <name type="synonym">Dipetalonema viteae</name>
    <dbReference type="NCBI Taxonomy" id="6277"/>
    <lineage>
        <taxon>Eukaryota</taxon>
        <taxon>Metazoa</taxon>
        <taxon>Ecdysozoa</taxon>
        <taxon>Nematoda</taxon>
        <taxon>Chromadorea</taxon>
        <taxon>Rhabditida</taxon>
        <taxon>Spirurina</taxon>
        <taxon>Spiruromorpha</taxon>
        <taxon>Filarioidea</taxon>
        <taxon>Onchocercidae</taxon>
        <taxon>Acanthocheilonema</taxon>
    </lineage>
</organism>
<evidence type="ECO:0000313" key="1">
    <source>
        <dbReference type="EMBL" id="VBB35480.1"/>
    </source>
</evidence>
<gene>
    <name evidence="1" type="ORF">NAV_LOCUS10271</name>
</gene>